<evidence type="ECO:0000313" key="4">
    <source>
        <dbReference type="Proteomes" id="UP000319949"/>
    </source>
</evidence>
<dbReference type="EMBL" id="VITK01000003">
    <property type="protein sequence ID" value="TWB02155.1"/>
    <property type="molecule type" value="Genomic_DNA"/>
</dbReference>
<keyword evidence="4" id="KW-1185">Reference proteome</keyword>
<dbReference type="SUPFAM" id="SSF51004">
    <property type="entry name" value="C-terminal (heme d1) domain of cytochrome cd1-nitrite reductase"/>
    <property type="match status" value="1"/>
</dbReference>
<dbReference type="GO" id="GO:0005829">
    <property type="term" value="C:cytosol"/>
    <property type="evidence" value="ECO:0007669"/>
    <property type="project" value="TreeGrafter"/>
</dbReference>
<dbReference type="InterPro" id="IPR011048">
    <property type="entry name" value="Haem_d1_sf"/>
</dbReference>
<dbReference type="InterPro" id="IPR050282">
    <property type="entry name" value="Cycloisomerase_2"/>
</dbReference>
<keyword evidence="2" id="KW-0119">Carbohydrate metabolism</keyword>
<accession>A0A560DYF1</accession>
<dbReference type="GO" id="GO:0016853">
    <property type="term" value="F:isomerase activity"/>
    <property type="evidence" value="ECO:0007669"/>
    <property type="project" value="UniProtKB-KW"/>
</dbReference>
<dbReference type="InterPro" id="IPR015943">
    <property type="entry name" value="WD40/YVTN_repeat-like_dom_sf"/>
</dbReference>
<gene>
    <name evidence="3" type="ORF">FBZ96_103937</name>
</gene>
<sequence length="413" mass="43685">MTPGYSVVRDASSVGTDRAGLTRRVFAQLIAAGAVTAALPAASAQTPGAHKENTMLEGSRSFVYVGARTTKERNARGDGLNAYTMDNATGAWSHVQLLGDLINPSFLAFDRTRRFLYTVHGDLSDITAMAIDPANGKLSVINRQSTEGKNPVHLAIDPGNRFVVVANHITSTLALLPRQDDGSLGAVIDLVKLEGKIGPHRVEQPFAKPHQVEFDPSGAFIVVPDKGLDLVFTYRIDAASGKLVQAAKPVPAREGAGPRHVAFHPGGRLAYVVNELDSTVTAYHFDPATGALAPFQIVSAVPDAFTGNSRAAEIAVSADGRFVYASNRGDDSIATYAVDASSGRLSAVDWTASGGKTPRFFTLNPSGKFLFAANEDSDTAVLFSRNPDTGRIAKTEQTVKVGSPVCILIRPSA</sequence>
<protein>
    <submittedName>
        <fullName evidence="3">6-phosphogluconolactonase (Cycloisomerase 2 family)</fullName>
    </submittedName>
</protein>
<dbReference type="GO" id="GO:0006006">
    <property type="term" value="P:glucose metabolic process"/>
    <property type="evidence" value="ECO:0007669"/>
    <property type="project" value="UniProtKB-KW"/>
</dbReference>
<evidence type="ECO:0000256" key="1">
    <source>
        <dbReference type="ARBA" id="ARBA00005564"/>
    </source>
</evidence>
<keyword evidence="3" id="KW-0413">Isomerase</keyword>
<organism evidence="3 4">
    <name type="scientific">Bradyrhizobium stylosanthis</name>
    <dbReference type="NCBI Taxonomy" id="1803665"/>
    <lineage>
        <taxon>Bacteria</taxon>
        <taxon>Pseudomonadati</taxon>
        <taxon>Pseudomonadota</taxon>
        <taxon>Alphaproteobacteria</taxon>
        <taxon>Hyphomicrobiales</taxon>
        <taxon>Nitrobacteraceae</taxon>
        <taxon>Bradyrhizobium</taxon>
    </lineage>
</organism>
<dbReference type="GO" id="GO:0017057">
    <property type="term" value="F:6-phosphogluconolactonase activity"/>
    <property type="evidence" value="ECO:0007669"/>
    <property type="project" value="TreeGrafter"/>
</dbReference>
<dbReference type="PROSITE" id="PS51318">
    <property type="entry name" value="TAT"/>
    <property type="match status" value="1"/>
</dbReference>
<dbReference type="PANTHER" id="PTHR30344">
    <property type="entry name" value="6-PHOSPHOGLUCONOLACTONASE-RELATED"/>
    <property type="match status" value="1"/>
</dbReference>
<comment type="similarity">
    <text evidence="1">Belongs to the cycloisomerase 2 family.</text>
</comment>
<evidence type="ECO:0000313" key="3">
    <source>
        <dbReference type="EMBL" id="TWB02155.1"/>
    </source>
</evidence>
<dbReference type="InterPro" id="IPR006311">
    <property type="entry name" value="TAT_signal"/>
</dbReference>
<evidence type="ECO:0000256" key="2">
    <source>
        <dbReference type="ARBA" id="ARBA00022526"/>
    </source>
</evidence>
<dbReference type="Gene3D" id="2.130.10.10">
    <property type="entry name" value="YVTN repeat-like/Quinoprotein amine dehydrogenase"/>
    <property type="match status" value="1"/>
</dbReference>
<dbReference type="STRING" id="1803665.GCA_001641335_04551"/>
<dbReference type="PANTHER" id="PTHR30344:SF1">
    <property type="entry name" value="6-PHOSPHOGLUCONOLACTONASE"/>
    <property type="match status" value="1"/>
</dbReference>
<keyword evidence="2" id="KW-0313">Glucose metabolism</keyword>
<dbReference type="InterPro" id="IPR019405">
    <property type="entry name" value="Lactonase_7-beta_prop"/>
</dbReference>
<dbReference type="AlphaFoldDB" id="A0A560DYF1"/>
<dbReference type="Proteomes" id="UP000319949">
    <property type="component" value="Unassembled WGS sequence"/>
</dbReference>
<reference evidence="3 4" key="1">
    <citation type="submission" date="2019-06" db="EMBL/GenBank/DDBJ databases">
        <title>Genomic Encyclopedia of Type Strains, Phase IV (KMG-V): Genome sequencing to study the core and pangenomes of soil and plant-associated prokaryotes.</title>
        <authorList>
            <person name="Whitman W."/>
        </authorList>
    </citation>
    <scope>NUCLEOTIDE SEQUENCE [LARGE SCALE GENOMIC DNA]</scope>
    <source>
        <strain evidence="3 4">BR 510</strain>
    </source>
</reference>
<comment type="caution">
    <text evidence="3">The sequence shown here is derived from an EMBL/GenBank/DDBJ whole genome shotgun (WGS) entry which is preliminary data.</text>
</comment>
<proteinExistence type="inferred from homology"/>
<name>A0A560DYF1_9BRAD</name>
<dbReference type="Pfam" id="PF10282">
    <property type="entry name" value="Lactonase"/>
    <property type="match status" value="1"/>
</dbReference>